<accession>A0ACB7SQR7</accession>
<keyword evidence="2" id="KW-1185">Reference proteome</keyword>
<organism evidence="1 2">
    <name type="scientific">Hyalomma asiaticum</name>
    <name type="common">Tick</name>
    <dbReference type="NCBI Taxonomy" id="266040"/>
    <lineage>
        <taxon>Eukaryota</taxon>
        <taxon>Metazoa</taxon>
        <taxon>Ecdysozoa</taxon>
        <taxon>Arthropoda</taxon>
        <taxon>Chelicerata</taxon>
        <taxon>Arachnida</taxon>
        <taxon>Acari</taxon>
        <taxon>Parasitiformes</taxon>
        <taxon>Ixodida</taxon>
        <taxon>Ixodoidea</taxon>
        <taxon>Ixodidae</taxon>
        <taxon>Hyalomminae</taxon>
        <taxon>Hyalomma</taxon>
    </lineage>
</organism>
<sequence length="97" mass="10208">MDSFGPASHVERASAAARSRRALVRGAHCERETKCRRRPILRSRCPCPPSPSRRAVAAAAAAREGLPPRLQPAAGTTLHSSPSLGPTTTPCSPCSSH</sequence>
<name>A0ACB7SQR7_HYAAI</name>
<protein>
    <submittedName>
        <fullName evidence="1">Uncharacterized protein</fullName>
    </submittedName>
</protein>
<dbReference type="Proteomes" id="UP000821845">
    <property type="component" value="Chromosome 3"/>
</dbReference>
<comment type="caution">
    <text evidence="1">The sequence shown here is derived from an EMBL/GenBank/DDBJ whole genome shotgun (WGS) entry which is preliminary data.</text>
</comment>
<dbReference type="EMBL" id="CM023483">
    <property type="protein sequence ID" value="KAH6936950.1"/>
    <property type="molecule type" value="Genomic_DNA"/>
</dbReference>
<reference evidence="1" key="1">
    <citation type="submission" date="2020-05" db="EMBL/GenBank/DDBJ databases">
        <title>Large-scale comparative analyses of tick genomes elucidate their genetic diversity and vector capacities.</title>
        <authorList>
            <person name="Jia N."/>
            <person name="Wang J."/>
            <person name="Shi W."/>
            <person name="Du L."/>
            <person name="Sun Y."/>
            <person name="Zhan W."/>
            <person name="Jiang J."/>
            <person name="Wang Q."/>
            <person name="Zhang B."/>
            <person name="Ji P."/>
            <person name="Sakyi L.B."/>
            <person name="Cui X."/>
            <person name="Yuan T."/>
            <person name="Jiang B."/>
            <person name="Yang W."/>
            <person name="Lam T.T.-Y."/>
            <person name="Chang Q."/>
            <person name="Ding S."/>
            <person name="Wang X."/>
            <person name="Zhu J."/>
            <person name="Ruan X."/>
            <person name="Zhao L."/>
            <person name="Wei J."/>
            <person name="Que T."/>
            <person name="Du C."/>
            <person name="Cheng J."/>
            <person name="Dai P."/>
            <person name="Han X."/>
            <person name="Huang E."/>
            <person name="Gao Y."/>
            <person name="Liu J."/>
            <person name="Shao H."/>
            <person name="Ye R."/>
            <person name="Li L."/>
            <person name="Wei W."/>
            <person name="Wang X."/>
            <person name="Wang C."/>
            <person name="Yang T."/>
            <person name="Huo Q."/>
            <person name="Li W."/>
            <person name="Guo W."/>
            <person name="Chen H."/>
            <person name="Zhou L."/>
            <person name="Ni X."/>
            <person name="Tian J."/>
            <person name="Zhou Y."/>
            <person name="Sheng Y."/>
            <person name="Liu T."/>
            <person name="Pan Y."/>
            <person name="Xia L."/>
            <person name="Li J."/>
            <person name="Zhao F."/>
            <person name="Cao W."/>
        </authorList>
    </citation>
    <scope>NUCLEOTIDE SEQUENCE</scope>
    <source>
        <strain evidence="1">Hyas-2018</strain>
    </source>
</reference>
<gene>
    <name evidence="1" type="ORF">HPB50_024216</name>
</gene>
<evidence type="ECO:0000313" key="1">
    <source>
        <dbReference type="EMBL" id="KAH6936950.1"/>
    </source>
</evidence>
<proteinExistence type="predicted"/>
<evidence type="ECO:0000313" key="2">
    <source>
        <dbReference type="Proteomes" id="UP000821845"/>
    </source>
</evidence>